<name>A0A2J8LCA1_PANTR</name>
<organism evidence="4 5">
    <name type="scientific">Pan troglodytes</name>
    <name type="common">Chimpanzee</name>
    <dbReference type="NCBI Taxonomy" id="9598"/>
    <lineage>
        <taxon>Eukaryota</taxon>
        <taxon>Metazoa</taxon>
        <taxon>Chordata</taxon>
        <taxon>Craniata</taxon>
        <taxon>Vertebrata</taxon>
        <taxon>Euteleostomi</taxon>
        <taxon>Mammalia</taxon>
        <taxon>Eutheria</taxon>
        <taxon>Euarchontoglires</taxon>
        <taxon>Primates</taxon>
        <taxon>Haplorrhini</taxon>
        <taxon>Catarrhini</taxon>
        <taxon>Hominidae</taxon>
        <taxon>Pan</taxon>
    </lineage>
</organism>
<evidence type="ECO:0000313" key="5">
    <source>
        <dbReference type="Proteomes" id="UP000236370"/>
    </source>
</evidence>
<keyword evidence="2" id="KW-0732">Signal</keyword>
<accession>A0A2J8LCA1</accession>
<comment type="caution">
    <text evidence="4">The sequence shown here is derived from an EMBL/GenBank/DDBJ whole genome shotgun (WGS) entry which is preliminary data.</text>
</comment>
<evidence type="ECO:0000313" key="4">
    <source>
        <dbReference type="EMBL" id="PNI44884.1"/>
    </source>
</evidence>
<feature type="region of interest" description="Disordered" evidence="1">
    <location>
        <begin position="24"/>
        <end position="43"/>
    </location>
</feature>
<dbReference type="EMBL" id="NBAG03000297">
    <property type="protein sequence ID" value="PNI44882.1"/>
    <property type="molecule type" value="Genomic_DNA"/>
</dbReference>
<protein>
    <submittedName>
        <fullName evidence="4">SERPING1 isoform 10</fullName>
    </submittedName>
    <submittedName>
        <fullName evidence="3">SERPING1 isoform 8</fullName>
    </submittedName>
</protein>
<dbReference type="EMBL" id="NBAG03000297">
    <property type="protein sequence ID" value="PNI44884.1"/>
    <property type="molecule type" value="Genomic_DNA"/>
</dbReference>
<sequence length="43" mass="4633">MASRLTLLTLLLLLLAGGLGRTPKQTWRASSLTPRTSPVSTRP</sequence>
<gene>
    <name evidence="4" type="ORF">CK820_G0030732</name>
</gene>
<dbReference type="AlphaFoldDB" id="A0A2J8LCA1"/>
<proteinExistence type="predicted"/>
<feature type="chain" id="PRO_5014559688" evidence="2">
    <location>
        <begin position="21"/>
        <end position="43"/>
    </location>
</feature>
<evidence type="ECO:0000313" key="3">
    <source>
        <dbReference type="EMBL" id="PNI44882.1"/>
    </source>
</evidence>
<evidence type="ECO:0000256" key="2">
    <source>
        <dbReference type="SAM" id="SignalP"/>
    </source>
</evidence>
<feature type="signal peptide" evidence="2">
    <location>
        <begin position="1"/>
        <end position="20"/>
    </location>
</feature>
<dbReference type="Proteomes" id="UP000236370">
    <property type="component" value="Unassembled WGS sequence"/>
</dbReference>
<evidence type="ECO:0000256" key="1">
    <source>
        <dbReference type="SAM" id="MobiDB-lite"/>
    </source>
</evidence>
<reference evidence="4 5" key="1">
    <citation type="submission" date="2017-12" db="EMBL/GenBank/DDBJ databases">
        <title>High-resolution comparative analysis of great ape genomes.</title>
        <authorList>
            <person name="Pollen A."/>
            <person name="Hastie A."/>
            <person name="Hormozdiari F."/>
            <person name="Dougherty M."/>
            <person name="Liu R."/>
            <person name="Chaisson M."/>
            <person name="Hoppe E."/>
            <person name="Hill C."/>
            <person name="Pang A."/>
            <person name="Hillier L."/>
            <person name="Baker C."/>
            <person name="Armstrong J."/>
            <person name="Shendure J."/>
            <person name="Paten B."/>
            <person name="Wilson R."/>
            <person name="Chao H."/>
            <person name="Schneider V."/>
            <person name="Ventura M."/>
            <person name="Kronenberg Z."/>
            <person name="Murali S."/>
            <person name="Gordon D."/>
            <person name="Cantsilieris S."/>
            <person name="Munson K."/>
            <person name="Nelson B."/>
            <person name="Raja A."/>
            <person name="Underwood J."/>
            <person name="Diekhans M."/>
            <person name="Fiddes I."/>
            <person name="Haussler D."/>
            <person name="Eichler E."/>
        </authorList>
    </citation>
    <scope>NUCLEOTIDE SEQUENCE [LARGE SCALE GENOMIC DNA]</scope>
    <source>
        <strain evidence="4">Yerkes chimp pedigree #C0471</strain>
        <tissue evidence="4">Blood</tissue>
    </source>
</reference>